<name>A0A4S4N426_9APHY</name>
<sequence length="178" mass="19557">MSAHITKTIEIYTAQRVTLTSKKHIKDVLTALDIEVNKEGGGINMMLMLANAKSKEEIDTGMKKMSDGGKRDFVLFAAGSHSRWLSAYHSGRKFLETHIYTIGNPLIAQAMLQHDLTAGLHVPPKLLVVEMEGGKGTNIVFDLPSSVIIVGKNVSPELKKTAAVLDDKFERMVRKVLA</sequence>
<keyword evidence="3" id="KW-1185">Reference proteome</keyword>
<evidence type="ECO:0000313" key="3">
    <source>
        <dbReference type="Proteomes" id="UP000308730"/>
    </source>
</evidence>
<dbReference type="Pfam" id="PF03625">
    <property type="entry name" value="DUF302"/>
    <property type="match status" value="1"/>
</dbReference>
<dbReference type="Gene3D" id="3.30.310.70">
    <property type="entry name" value="TT1751-like domain"/>
    <property type="match status" value="1"/>
</dbReference>
<proteinExistence type="predicted"/>
<gene>
    <name evidence="2" type="ORF">EUX98_g1363</name>
</gene>
<dbReference type="CDD" id="cd14797">
    <property type="entry name" value="DUF302"/>
    <property type="match status" value="1"/>
</dbReference>
<feature type="domain" description="DUF302" evidence="1">
    <location>
        <begin position="91"/>
        <end position="135"/>
    </location>
</feature>
<dbReference type="OrthoDB" id="5190258at2759"/>
<comment type="caution">
    <text evidence="2">The sequence shown here is derived from an EMBL/GenBank/DDBJ whole genome shotgun (WGS) entry which is preliminary data.</text>
</comment>
<reference evidence="2 3" key="1">
    <citation type="submission" date="2019-02" db="EMBL/GenBank/DDBJ databases">
        <title>Genome sequencing of the rare red list fungi Antrodiella citrinella (Flaviporus citrinellus).</title>
        <authorList>
            <person name="Buettner E."/>
            <person name="Kellner H."/>
        </authorList>
    </citation>
    <scope>NUCLEOTIDE SEQUENCE [LARGE SCALE GENOMIC DNA]</scope>
    <source>
        <strain evidence="2 3">DSM 108506</strain>
    </source>
</reference>
<evidence type="ECO:0000313" key="2">
    <source>
        <dbReference type="EMBL" id="THH32847.1"/>
    </source>
</evidence>
<evidence type="ECO:0000259" key="1">
    <source>
        <dbReference type="Pfam" id="PF03625"/>
    </source>
</evidence>
<organism evidence="2 3">
    <name type="scientific">Antrodiella citrinella</name>
    <dbReference type="NCBI Taxonomy" id="2447956"/>
    <lineage>
        <taxon>Eukaryota</taxon>
        <taxon>Fungi</taxon>
        <taxon>Dikarya</taxon>
        <taxon>Basidiomycota</taxon>
        <taxon>Agaricomycotina</taxon>
        <taxon>Agaricomycetes</taxon>
        <taxon>Polyporales</taxon>
        <taxon>Steccherinaceae</taxon>
        <taxon>Antrodiella</taxon>
    </lineage>
</organism>
<dbReference type="InterPro" id="IPR005180">
    <property type="entry name" value="DUF302"/>
</dbReference>
<dbReference type="AlphaFoldDB" id="A0A4S4N426"/>
<dbReference type="Proteomes" id="UP000308730">
    <property type="component" value="Unassembled WGS sequence"/>
</dbReference>
<dbReference type="InterPro" id="IPR035923">
    <property type="entry name" value="TT1751-like_sf"/>
</dbReference>
<accession>A0A4S4N426</accession>
<dbReference type="EMBL" id="SGPM01000014">
    <property type="protein sequence ID" value="THH32847.1"/>
    <property type="molecule type" value="Genomic_DNA"/>
</dbReference>
<dbReference type="SUPFAM" id="SSF103247">
    <property type="entry name" value="TT1751-like"/>
    <property type="match status" value="1"/>
</dbReference>
<protein>
    <recommendedName>
        <fullName evidence="1">DUF302 domain-containing protein</fullName>
    </recommendedName>
</protein>